<keyword evidence="6" id="KW-1185">Reference proteome</keyword>
<gene>
    <name evidence="5" type="ORF">FA10DRAFT_14320</name>
</gene>
<keyword evidence="4" id="KW-0812">Transmembrane</keyword>
<dbReference type="RefSeq" id="XP_025380317.1">
    <property type="nucleotide sequence ID" value="XM_025518051.1"/>
</dbReference>
<protein>
    <recommendedName>
        <fullName evidence="7">Glycosyltransferase family 32 protein</fullName>
    </recommendedName>
</protein>
<evidence type="ECO:0000256" key="1">
    <source>
        <dbReference type="ARBA" id="ARBA00009003"/>
    </source>
</evidence>
<dbReference type="Gene3D" id="3.90.550.20">
    <property type="match status" value="1"/>
</dbReference>
<dbReference type="PANTHER" id="PTHR32385:SF15">
    <property type="entry name" value="INOSITOL PHOSPHOCERAMIDE MANNOSYLTRANSFERASE 1"/>
    <property type="match status" value="1"/>
</dbReference>
<dbReference type="GO" id="GO:0016020">
    <property type="term" value="C:membrane"/>
    <property type="evidence" value="ECO:0007669"/>
    <property type="project" value="GOC"/>
</dbReference>
<dbReference type="InParanoid" id="A0A316YV10"/>
<feature type="transmembrane region" description="Helical" evidence="4">
    <location>
        <begin position="12"/>
        <end position="36"/>
    </location>
</feature>
<evidence type="ECO:0008006" key="7">
    <source>
        <dbReference type="Google" id="ProtNLM"/>
    </source>
</evidence>
<dbReference type="STRING" id="215250.A0A316YV10"/>
<evidence type="ECO:0000313" key="6">
    <source>
        <dbReference type="Proteomes" id="UP000245768"/>
    </source>
</evidence>
<name>A0A316YV10_9BASI</name>
<dbReference type="SUPFAM" id="SSF53448">
    <property type="entry name" value="Nucleotide-diphospho-sugar transferases"/>
    <property type="match status" value="1"/>
</dbReference>
<dbReference type="GeneID" id="37039967"/>
<dbReference type="AlphaFoldDB" id="A0A316YV10"/>
<proteinExistence type="inferred from homology"/>
<dbReference type="InterPro" id="IPR007577">
    <property type="entry name" value="GlycoTrfase_DXD_sugar-bd_CS"/>
</dbReference>
<dbReference type="GO" id="GO:0051999">
    <property type="term" value="P:mannosyl-inositol phosphorylceramide biosynthetic process"/>
    <property type="evidence" value="ECO:0007669"/>
    <property type="project" value="TreeGrafter"/>
</dbReference>
<keyword evidence="4" id="KW-1133">Transmembrane helix</keyword>
<dbReference type="Proteomes" id="UP000245768">
    <property type="component" value="Unassembled WGS sequence"/>
</dbReference>
<comment type="similarity">
    <text evidence="1">Belongs to the glycosyltransferase 32 family.</text>
</comment>
<dbReference type="EMBL" id="KZ819634">
    <property type="protein sequence ID" value="PWN93119.1"/>
    <property type="molecule type" value="Genomic_DNA"/>
</dbReference>
<dbReference type="InterPro" id="IPR051706">
    <property type="entry name" value="Glycosyltransferase_domain"/>
</dbReference>
<feature type="region of interest" description="Disordered" evidence="3">
    <location>
        <begin position="347"/>
        <end position="368"/>
    </location>
</feature>
<sequence length="368" mass="41758">MKGSLRRPKLRIWLSALILVITLTLILAYSSVAGLVNRGEAAISLVATFILFPLSGAVTLNVDAQLEEQRRRLSDKVSGVATNKSSPIPAEIHQVRLGGLEMRPTWTEARQSCLDLHPHWIFRLWEDKEADAFVAKYYPDLFETYRGYPLEIQRSNVLRYLLLETFGGVYLDLDLKCLEPLDFIRSEYFVTPPANPTGVNNAFIASSKNHPFWAHLVGSLKRYNMSWFGSPYITNMFSTGCHFFSTMHRTFRQHMWGQRDDGVMASMVVLEAKHKLNGHVVTPLFEHLGASSWHKSDASMVLRIGRGVEWLKSHVASVSVFALIFAALGMVGSFAWALKTKRKRAFDRSRSATSKDQEQGLMEERRHL</sequence>
<evidence type="ECO:0000256" key="2">
    <source>
        <dbReference type="ARBA" id="ARBA00022679"/>
    </source>
</evidence>
<feature type="transmembrane region" description="Helical" evidence="4">
    <location>
        <begin position="225"/>
        <end position="245"/>
    </location>
</feature>
<organism evidence="5 6">
    <name type="scientific">Acaromyces ingoldii</name>
    <dbReference type="NCBI Taxonomy" id="215250"/>
    <lineage>
        <taxon>Eukaryota</taxon>
        <taxon>Fungi</taxon>
        <taxon>Dikarya</taxon>
        <taxon>Basidiomycota</taxon>
        <taxon>Ustilaginomycotina</taxon>
        <taxon>Exobasidiomycetes</taxon>
        <taxon>Exobasidiales</taxon>
        <taxon>Cryptobasidiaceae</taxon>
        <taxon>Acaromyces</taxon>
    </lineage>
</organism>
<feature type="transmembrane region" description="Helical" evidence="4">
    <location>
        <begin position="315"/>
        <end position="338"/>
    </location>
</feature>
<feature type="transmembrane region" description="Helical" evidence="4">
    <location>
        <begin position="42"/>
        <end position="62"/>
    </location>
</feature>
<dbReference type="Pfam" id="PF04488">
    <property type="entry name" value="Gly_transf_sug"/>
    <property type="match status" value="1"/>
</dbReference>
<keyword evidence="2" id="KW-0808">Transferase</keyword>
<evidence type="ECO:0000256" key="3">
    <source>
        <dbReference type="SAM" id="MobiDB-lite"/>
    </source>
</evidence>
<evidence type="ECO:0000313" key="5">
    <source>
        <dbReference type="EMBL" id="PWN93119.1"/>
    </source>
</evidence>
<dbReference type="PANTHER" id="PTHR32385">
    <property type="entry name" value="MANNOSYL PHOSPHORYLINOSITOL CERAMIDE SYNTHASE"/>
    <property type="match status" value="1"/>
</dbReference>
<dbReference type="OrthoDB" id="3647at2759"/>
<reference evidence="5 6" key="1">
    <citation type="journal article" date="2018" name="Mol. Biol. Evol.">
        <title>Broad Genomic Sampling Reveals a Smut Pathogenic Ancestry of the Fungal Clade Ustilaginomycotina.</title>
        <authorList>
            <person name="Kijpornyongpan T."/>
            <person name="Mondo S.J."/>
            <person name="Barry K."/>
            <person name="Sandor L."/>
            <person name="Lee J."/>
            <person name="Lipzen A."/>
            <person name="Pangilinan J."/>
            <person name="LaButti K."/>
            <person name="Hainaut M."/>
            <person name="Henrissat B."/>
            <person name="Grigoriev I.V."/>
            <person name="Spatafora J.W."/>
            <person name="Aime M.C."/>
        </authorList>
    </citation>
    <scope>NUCLEOTIDE SEQUENCE [LARGE SCALE GENOMIC DNA]</scope>
    <source>
        <strain evidence="5 6">MCA 4198</strain>
    </source>
</reference>
<dbReference type="GO" id="GO:0000030">
    <property type="term" value="F:mannosyltransferase activity"/>
    <property type="evidence" value="ECO:0007669"/>
    <property type="project" value="TreeGrafter"/>
</dbReference>
<evidence type="ECO:0000256" key="4">
    <source>
        <dbReference type="SAM" id="Phobius"/>
    </source>
</evidence>
<dbReference type="InterPro" id="IPR029044">
    <property type="entry name" value="Nucleotide-diphossugar_trans"/>
</dbReference>
<keyword evidence="4" id="KW-0472">Membrane</keyword>
<accession>A0A316YV10</accession>